<keyword evidence="10" id="KW-1185">Reference proteome</keyword>
<evidence type="ECO:0000259" key="8">
    <source>
        <dbReference type="PROSITE" id="PS50893"/>
    </source>
</evidence>
<dbReference type="AlphaFoldDB" id="A0A183FX85"/>
<feature type="domain" description="ABC transporter" evidence="8">
    <location>
        <begin position="721"/>
        <end position="972"/>
    </location>
</feature>
<reference evidence="11" key="1">
    <citation type="submission" date="2019-09" db="UniProtKB">
        <authorList>
            <consortium name="WormBaseParasite"/>
        </authorList>
    </citation>
    <scope>IDENTIFICATION</scope>
</reference>
<evidence type="ECO:0000256" key="6">
    <source>
        <dbReference type="ARBA" id="ARBA00023136"/>
    </source>
</evidence>
<dbReference type="InterPro" id="IPR003593">
    <property type="entry name" value="AAA+_ATPase"/>
</dbReference>
<dbReference type="Gene3D" id="1.20.1560.10">
    <property type="entry name" value="ABC transporter type 1, transmembrane domain"/>
    <property type="match status" value="1"/>
</dbReference>
<comment type="subcellular location">
    <subcellularLocation>
        <location evidence="1">Membrane</location>
        <topology evidence="1">Multi-pass membrane protein</topology>
    </subcellularLocation>
</comment>
<dbReference type="InterPro" id="IPR011527">
    <property type="entry name" value="ABC1_TM_dom"/>
</dbReference>
<dbReference type="Gene3D" id="3.40.50.300">
    <property type="entry name" value="P-loop containing nucleotide triphosphate hydrolases"/>
    <property type="match status" value="2"/>
</dbReference>
<proteinExistence type="predicted"/>
<sequence>LTRCYGRIEFKDVRFKNTPVLKGLSWVADPGETIALVGKSGCGKSTSIGLLTRLYDHDDGSILIDGRDIRSLNTSDLRKMIGVVEQEPCLFNGTIRENIVLGRAICEADTEEAARTANAHDFIMKLEKGYETVIGSGGITLSGGQKQRLAIARAIASQPKILLLDEATSALDSESEKAVQLALNRASRGRTTVVITHRLSALKDVQRIYILENGRVAEKGSAHPWNLEANTVLISGSHFGLLAKRGIYSTLVAAQDIGVGMYGRRRSSSAKTEPHTLGSASSAQANRSGYIYSCFSTISPLLTQRGLSRSSTSSIVSQQVKGLHKEKVTVQVQTKPSGSLSSVLCVLLLSVSLAWRDIPAVLLRSALLSCFLGQPDYQCHKRSGAANLESFRRQASLGGLQALGSLSTIVEMVHEAIVFLVDVVHDGIFPKADKRGVEIPVDGRSGTPLLELRGLLSLTRKAEPRAKEAVVRSRVELWDNGDIGQAILAIENDVVDLVVELATGGFPGPQPQPTTSALQCLDYRFMLMVNNLVAVVACIALSTVHCWPAGVGMVVVISLFTVFTWLASYRISANMRRRSKLDRTSELSIEIIEHAKTIQLLGVEQFFMEKYESYEAAAKSPTKRIAVYQSIQFGLTQCYTFLSDLVMYFIGAHMIFHGQTTSMETVVAGTSGNFAGWAVIFASAAFGDFVRSHYAAKVLYALIDIYRKEEGGQTPDIDGSVKVEDVDFSYPSRPDVKVARNLNLIAEKGQSIALVGVSGSGKSTIVQLLERFYEPNSGSIKLDDNDIAQMCREHLRNNVALVGQEPVLFKGSIVENVSLGLENASLSEVQEACRQANAANFIELFPQVVKHCVFRATNQFSMRYETDVGEKGGNLSGGQKQRIAIARALIRRPKIILLDEATSALDAESEKTVQKALNEASQGRTSITIAHRLSTVKDVDRIYYVENGAVVECGTHQELIEADGKYAKLVKAQQLAEAE</sequence>
<keyword evidence="5 7" id="KW-1133">Transmembrane helix</keyword>
<name>A0A183FX85_HELPZ</name>
<organism evidence="10 11">
    <name type="scientific">Heligmosomoides polygyrus</name>
    <name type="common">Parasitic roundworm</name>
    <dbReference type="NCBI Taxonomy" id="6339"/>
    <lineage>
        <taxon>Eukaryota</taxon>
        <taxon>Metazoa</taxon>
        <taxon>Ecdysozoa</taxon>
        <taxon>Nematoda</taxon>
        <taxon>Chromadorea</taxon>
        <taxon>Rhabditida</taxon>
        <taxon>Rhabditina</taxon>
        <taxon>Rhabditomorpha</taxon>
        <taxon>Strongyloidea</taxon>
        <taxon>Heligmosomidae</taxon>
        <taxon>Heligmosomoides</taxon>
    </lineage>
</organism>
<dbReference type="InterPro" id="IPR036640">
    <property type="entry name" value="ABC1_TM_sf"/>
</dbReference>
<dbReference type="WBParaSite" id="HPBE_0001313801-mRNA-1">
    <property type="protein sequence ID" value="HPBE_0001313801-mRNA-1"/>
    <property type="gene ID" value="HPBE_0001313801"/>
</dbReference>
<keyword evidence="6 7" id="KW-0472">Membrane</keyword>
<dbReference type="Pfam" id="PF00005">
    <property type="entry name" value="ABC_tran"/>
    <property type="match status" value="2"/>
</dbReference>
<dbReference type="InterPro" id="IPR027417">
    <property type="entry name" value="P-loop_NTPase"/>
</dbReference>
<feature type="domain" description="ABC transmembrane type-1" evidence="9">
    <location>
        <begin position="519"/>
        <end position="691"/>
    </location>
</feature>
<dbReference type="FunFam" id="3.40.50.300:FF:001797">
    <property type="entry name" value="ABC transporter, putative"/>
    <property type="match status" value="1"/>
</dbReference>
<dbReference type="InterPro" id="IPR017871">
    <property type="entry name" value="ABC_transporter-like_CS"/>
</dbReference>
<dbReference type="Pfam" id="PF00664">
    <property type="entry name" value="ABC_membrane"/>
    <property type="match status" value="1"/>
</dbReference>
<dbReference type="GO" id="GO:0140359">
    <property type="term" value="F:ABC-type transporter activity"/>
    <property type="evidence" value="ECO:0007669"/>
    <property type="project" value="InterPro"/>
</dbReference>
<evidence type="ECO:0000313" key="11">
    <source>
        <dbReference type="WBParaSite" id="HPBE_0001313801-mRNA-1"/>
    </source>
</evidence>
<evidence type="ECO:0000256" key="2">
    <source>
        <dbReference type="ARBA" id="ARBA00022692"/>
    </source>
</evidence>
<evidence type="ECO:0000259" key="9">
    <source>
        <dbReference type="PROSITE" id="PS50929"/>
    </source>
</evidence>
<dbReference type="PANTHER" id="PTHR24221:SF617">
    <property type="entry name" value="P-GLYCOPROTEIN RELATED"/>
    <property type="match status" value="1"/>
</dbReference>
<dbReference type="SMART" id="SM00382">
    <property type="entry name" value="AAA"/>
    <property type="match status" value="2"/>
</dbReference>
<protein>
    <submittedName>
        <fullName evidence="11">ABC transporter domain-containing protein</fullName>
    </submittedName>
</protein>
<dbReference type="Proteomes" id="UP000050761">
    <property type="component" value="Unassembled WGS sequence"/>
</dbReference>
<evidence type="ECO:0000256" key="3">
    <source>
        <dbReference type="ARBA" id="ARBA00022741"/>
    </source>
</evidence>
<dbReference type="SUPFAM" id="SSF90123">
    <property type="entry name" value="ABC transporter transmembrane region"/>
    <property type="match status" value="1"/>
</dbReference>
<keyword evidence="4" id="KW-0067">ATP-binding</keyword>
<dbReference type="PROSITE" id="PS00211">
    <property type="entry name" value="ABC_TRANSPORTER_1"/>
    <property type="match status" value="2"/>
</dbReference>
<evidence type="ECO:0000256" key="5">
    <source>
        <dbReference type="ARBA" id="ARBA00022989"/>
    </source>
</evidence>
<keyword evidence="2 7" id="KW-0812">Transmembrane</keyword>
<dbReference type="GO" id="GO:0016020">
    <property type="term" value="C:membrane"/>
    <property type="evidence" value="ECO:0007669"/>
    <property type="project" value="UniProtKB-SubCell"/>
</dbReference>
<dbReference type="CDD" id="cd03249">
    <property type="entry name" value="ABC_MTABC3_MDL1_MDL2"/>
    <property type="match status" value="1"/>
</dbReference>
<evidence type="ECO:0000313" key="10">
    <source>
        <dbReference type="Proteomes" id="UP000050761"/>
    </source>
</evidence>
<dbReference type="InterPro" id="IPR003439">
    <property type="entry name" value="ABC_transporter-like_ATP-bd"/>
</dbReference>
<accession>A0A183FX85</accession>
<feature type="domain" description="ABC transporter" evidence="8">
    <location>
        <begin position="2"/>
        <end position="238"/>
    </location>
</feature>
<evidence type="ECO:0000256" key="4">
    <source>
        <dbReference type="ARBA" id="ARBA00022840"/>
    </source>
</evidence>
<dbReference type="SUPFAM" id="SSF52540">
    <property type="entry name" value="P-loop containing nucleoside triphosphate hydrolases"/>
    <property type="match status" value="2"/>
</dbReference>
<keyword evidence="3" id="KW-0547">Nucleotide-binding</keyword>
<dbReference type="PANTHER" id="PTHR24221">
    <property type="entry name" value="ATP-BINDING CASSETTE SUB-FAMILY B"/>
    <property type="match status" value="1"/>
</dbReference>
<dbReference type="GO" id="GO:0016887">
    <property type="term" value="F:ATP hydrolysis activity"/>
    <property type="evidence" value="ECO:0007669"/>
    <property type="project" value="InterPro"/>
</dbReference>
<dbReference type="PROSITE" id="PS50893">
    <property type="entry name" value="ABC_TRANSPORTER_2"/>
    <property type="match status" value="2"/>
</dbReference>
<evidence type="ECO:0000256" key="1">
    <source>
        <dbReference type="ARBA" id="ARBA00004141"/>
    </source>
</evidence>
<dbReference type="PROSITE" id="PS50929">
    <property type="entry name" value="ABC_TM1F"/>
    <property type="match status" value="1"/>
</dbReference>
<dbReference type="GO" id="GO:0005524">
    <property type="term" value="F:ATP binding"/>
    <property type="evidence" value="ECO:0007669"/>
    <property type="project" value="UniProtKB-KW"/>
</dbReference>
<evidence type="ECO:0000256" key="7">
    <source>
        <dbReference type="SAM" id="Phobius"/>
    </source>
</evidence>
<dbReference type="FunFam" id="3.40.50.300:FF:002283">
    <property type="entry name" value="p-GlycoProtein related"/>
    <property type="match status" value="1"/>
</dbReference>
<feature type="transmembrane region" description="Helical" evidence="7">
    <location>
        <begin position="550"/>
        <end position="571"/>
    </location>
</feature>
<dbReference type="InterPro" id="IPR039421">
    <property type="entry name" value="Type_1_exporter"/>
</dbReference>